<evidence type="ECO:0000256" key="3">
    <source>
        <dbReference type="ARBA" id="ARBA00023163"/>
    </source>
</evidence>
<evidence type="ECO:0000313" key="5">
    <source>
        <dbReference type="EMBL" id="SEK42676.1"/>
    </source>
</evidence>
<reference evidence="6" key="1">
    <citation type="submission" date="2016-10" db="EMBL/GenBank/DDBJ databases">
        <authorList>
            <person name="Varghese N."/>
            <person name="Submissions S."/>
        </authorList>
    </citation>
    <scope>NUCLEOTIDE SEQUENCE [LARGE SCALE GENOMIC DNA]</scope>
    <source>
        <strain evidence="6">DSM 18733</strain>
    </source>
</reference>
<dbReference type="GO" id="GO:0003677">
    <property type="term" value="F:DNA binding"/>
    <property type="evidence" value="ECO:0007669"/>
    <property type="project" value="UniProtKB-KW"/>
</dbReference>
<dbReference type="OrthoDB" id="1256198at2"/>
<dbReference type="STRING" id="407022.SAMN05661044_00218"/>
<evidence type="ECO:0000256" key="1">
    <source>
        <dbReference type="ARBA" id="ARBA00023015"/>
    </source>
</evidence>
<keyword evidence="1" id="KW-0805">Transcription regulation</keyword>
<dbReference type="SMART" id="SM00347">
    <property type="entry name" value="HTH_MARR"/>
    <property type="match status" value="1"/>
</dbReference>
<dbReference type="GO" id="GO:0006950">
    <property type="term" value="P:response to stress"/>
    <property type="evidence" value="ECO:0007669"/>
    <property type="project" value="TreeGrafter"/>
</dbReference>
<name>A0A1H7GWZ9_OLID1</name>
<evidence type="ECO:0000313" key="6">
    <source>
        <dbReference type="Proteomes" id="UP000199421"/>
    </source>
</evidence>
<dbReference type="PROSITE" id="PS01117">
    <property type="entry name" value="HTH_MARR_1"/>
    <property type="match status" value="1"/>
</dbReference>
<keyword evidence="2 5" id="KW-0238">DNA-binding</keyword>
<dbReference type="Gene3D" id="1.10.10.10">
    <property type="entry name" value="Winged helix-like DNA-binding domain superfamily/Winged helix DNA-binding domain"/>
    <property type="match status" value="1"/>
</dbReference>
<keyword evidence="6" id="KW-1185">Reference proteome</keyword>
<dbReference type="GO" id="GO:0003700">
    <property type="term" value="F:DNA-binding transcription factor activity"/>
    <property type="evidence" value="ECO:0007669"/>
    <property type="project" value="InterPro"/>
</dbReference>
<feature type="domain" description="HTH marR-type" evidence="4">
    <location>
        <begin position="1"/>
        <end position="136"/>
    </location>
</feature>
<dbReference type="InterPro" id="IPR023187">
    <property type="entry name" value="Tscrpt_reg_MarR-type_CS"/>
</dbReference>
<gene>
    <name evidence="5" type="ORF">SAMN05661044_00218</name>
</gene>
<evidence type="ECO:0000259" key="4">
    <source>
        <dbReference type="PROSITE" id="PS50995"/>
    </source>
</evidence>
<accession>A0A1H7GWZ9</accession>
<dbReference type="RefSeq" id="WP_093316970.1">
    <property type="nucleotide sequence ID" value="NZ_FOAF01000001.1"/>
</dbReference>
<dbReference type="PROSITE" id="PS50995">
    <property type="entry name" value="HTH_MARR_2"/>
    <property type="match status" value="1"/>
</dbReference>
<dbReference type="Proteomes" id="UP000199421">
    <property type="component" value="Unassembled WGS sequence"/>
</dbReference>
<dbReference type="InterPro" id="IPR000835">
    <property type="entry name" value="HTH_MarR-typ"/>
</dbReference>
<dbReference type="SUPFAM" id="SSF46785">
    <property type="entry name" value="Winged helix' DNA-binding domain"/>
    <property type="match status" value="1"/>
</dbReference>
<dbReference type="PANTHER" id="PTHR33164">
    <property type="entry name" value="TRANSCRIPTIONAL REGULATOR, MARR FAMILY"/>
    <property type="match status" value="1"/>
</dbReference>
<dbReference type="Pfam" id="PF01047">
    <property type="entry name" value="MarR"/>
    <property type="match status" value="1"/>
</dbReference>
<sequence length="143" mass="16246">MTKAQKGFFEVFTDFQCYILANMNKGEVNGVTATHYNLVEYIYRRGKTTGKKLATDFGISAPAISRQVRFLLENDLLSQEQSDEDRRVFYLKATDKGKLLIDTSESFREQVTKQASAILTKKELEDLASLLGKVLTKIKVHVM</sequence>
<evidence type="ECO:0000256" key="2">
    <source>
        <dbReference type="ARBA" id="ARBA00023125"/>
    </source>
</evidence>
<proteinExistence type="predicted"/>
<dbReference type="EMBL" id="FOAF01000001">
    <property type="protein sequence ID" value="SEK42676.1"/>
    <property type="molecule type" value="Genomic_DNA"/>
</dbReference>
<organism evidence="5 6">
    <name type="scientific">Olivibacter domesticus</name>
    <name type="common">Pseudosphingobacterium domesticum</name>
    <dbReference type="NCBI Taxonomy" id="407022"/>
    <lineage>
        <taxon>Bacteria</taxon>
        <taxon>Pseudomonadati</taxon>
        <taxon>Bacteroidota</taxon>
        <taxon>Sphingobacteriia</taxon>
        <taxon>Sphingobacteriales</taxon>
        <taxon>Sphingobacteriaceae</taxon>
        <taxon>Olivibacter</taxon>
    </lineage>
</organism>
<dbReference type="InterPro" id="IPR036388">
    <property type="entry name" value="WH-like_DNA-bd_sf"/>
</dbReference>
<dbReference type="InterPro" id="IPR036390">
    <property type="entry name" value="WH_DNA-bd_sf"/>
</dbReference>
<dbReference type="PANTHER" id="PTHR33164:SF101">
    <property type="entry name" value="TRANSCRIPTIONAL REPRESSOR MPRA"/>
    <property type="match status" value="1"/>
</dbReference>
<keyword evidence="3" id="KW-0804">Transcription</keyword>
<dbReference type="InterPro" id="IPR039422">
    <property type="entry name" value="MarR/SlyA-like"/>
</dbReference>
<protein>
    <submittedName>
        <fullName evidence="5">DNA-binding transcriptional regulator, MarR family</fullName>
    </submittedName>
</protein>
<dbReference type="AlphaFoldDB" id="A0A1H7GWZ9"/>